<dbReference type="PROSITE" id="PS51257">
    <property type="entry name" value="PROKAR_LIPOPROTEIN"/>
    <property type="match status" value="1"/>
</dbReference>
<dbReference type="Proteomes" id="UP000011682">
    <property type="component" value="Unassembled WGS sequence"/>
</dbReference>
<evidence type="ECO:0000313" key="2">
    <source>
        <dbReference type="Proteomes" id="UP000011682"/>
    </source>
</evidence>
<evidence type="ECO:0008006" key="3">
    <source>
        <dbReference type="Google" id="ProtNLM"/>
    </source>
</evidence>
<name>S9QZ58_CYSF2</name>
<accession>S9QZ58</accession>
<dbReference type="EMBL" id="ANAH02000008">
    <property type="protein sequence ID" value="EPX61963.1"/>
    <property type="molecule type" value="Genomic_DNA"/>
</dbReference>
<dbReference type="AlphaFoldDB" id="S9QZ58"/>
<proteinExistence type="predicted"/>
<dbReference type="eggNOG" id="ENOG50328JF">
    <property type="taxonomic scope" value="Bacteria"/>
</dbReference>
<evidence type="ECO:0000313" key="1">
    <source>
        <dbReference type="EMBL" id="EPX61963.1"/>
    </source>
</evidence>
<sequence>MGMGTRWVGWLAVGAAVLGGGCARSSTAVAPPTAPETRPLEDEANKRCDYEDPNRYYVARDPERCAVIRFVCPNPEDTATPPRANYFSDRCGCGCEAAPAP</sequence>
<keyword evidence="2" id="KW-1185">Reference proteome</keyword>
<organism evidence="1 2">
    <name type="scientific">Cystobacter fuscus (strain ATCC 25194 / DSM 2262 / NBRC 100088 / M29)</name>
    <dbReference type="NCBI Taxonomy" id="1242864"/>
    <lineage>
        <taxon>Bacteria</taxon>
        <taxon>Pseudomonadati</taxon>
        <taxon>Myxococcota</taxon>
        <taxon>Myxococcia</taxon>
        <taxon>Myxococcales</taxon>
        <taxon>Cystobacterineae</taxon>
        <taxon>Archangiaceae</taxon>
        <taxon>Cystobacter</taxon>
    </lineage>
</organism>
<gene>
    <name evidence="1" type="ORF">D187_009866</name>
</gene>
<comment type="caution">
    <text evidence="1">The sequence shown here is derived from an EMBL/GenBank/DDBJ whole genome shotgun (WGS) entry which is preliminary data.</text>
</comment>
<reference evidence="1" key="1">
    <citation type="submission" date="2013-05" db="EMBL/GenBank/DDBJ databases">
        <title>Genome assembly of Cystobacter fuscus DSM 2262.</title>
        <authorList>
            <person name="Sharma G."/>
            <person name="Khatri I."/>
            <person name="Kaur C."/>
            <person name="Mayilraj S."/>
            <person name="Subramanian S."/>
        </authorList>
    </citation>
    <scope>NUCLEOTIDE SEQUENCE [LARGE SCALE GENOMIC DNA]</scope>
    <source>
        <strain evidence="1">DSM 2262</strain>
    </source>
</reference>
<protein>
    <recommendedName>
        <fullName evidence="3">Lipoprotein</fullName>
    </recommendedName>
</protein>